<accession>A0ABX2KPF4</accession>
<reference evidence="2 3" key="1">
    <citation type="submission" date="2019-10" db="EMBL/GenBank/DDBJ databases">
        <title>Genome sequence of Azospirillum melinis.</title>
        <authorList>
            <person name="Ambrosini A."/>
            <person name="Sant'Anna F.H."/>
            <person name="Cassan F.D."/>
            <person name="Souza E.M."/>
            <person name="Passaglia L.M.P."/>
        </authorList>
    </citation>
    <scope>NUCLEOTIDE SEQUENCE [LARGE SCALE GENOMIC DNA]</scope>
    <source>
        <strain evidence="2 3">TMCY0552</strain>
    </source>
</reference>
<organism evidence="2 3">
    <name type="scientific">Azospirillum melinis</name>
    <dbReference type="NCBI Taxonomy" id="328839"/>
    <lineage>
        <taxon>Bacteria</taxon>
        <taxon>Pseudomonadati</taxon>
        <taxon>Pseudomonadota</taxon>
        <taxon>Alphaproteobacteria</taxon>
        <taxon>Rhodospirillales</taxon>
        <taxon>Azospirillaceae</taxon>
        <taxon>Azospirillum</taxon>
    </lineage>
</organism>
<feature type="transmembrane region" description="Helical" evidence="1">
    <location>
        <begin position="39"/>
        <end position="58"/>
    </location>
</feature>
<dbReference type="RefSeq" id="WP_174475379.1">
    <property type="nucleotide sequence ID" value="NZ_WHOS01000152.1"/>
</dbReference>
<proteinExistence type="predicted"/>
<evidence type="ECO:0008006" key="4">
    <source>
        <dbReference type="Google" id="ProtNLM"/>
    </source>
</evidence>
<keyword evidence="1" id="KW-0812">Transmembrane</keyword>
<feature type="transmembrane region" description="Helical" evidence="1">
    <location>
        <begin position="64"/>
        <end position="83"/>
    </location>
</feature>
<comment type="caution">
    <text evidence="2">The sequence shown here is derived from an EMBL/GenBank/DDBJ whole genome shotgun (WGS) entry which is preliminary data.</text>
</comment>
<keyword evidence="1" id="KW-1133">Transmembrane helix</keyword>
<protein>
    <recommendedName>
        <fullName evidence="4">Urease accessory protein</fullName>
    </recommendedName>
</protein>
<sequence length="177" mass="17699">MTTVTGAFGNGLTTPVWVLQHLLGILGIGMWAGQAGGTAVWQVPAAAVTAALAAGFAAQMGVRLPYAGPGLAASLVVVGSLVALGVRAPAVVAVLVAAVAAVFHGHAHQGPPLYWAGFASGLMLVACGGLGLAIAVTQAESDRAVRLCGGAVAVAGVLDNSPFPQIEKASDWRERRR</sequence>
<dbReference type="Pfam" id="PF04955">
    <property type="entry name" value="HupE_UreJ"/>
    <property type="match status" value="1"/>
</dbReference>
<dbReference type="PIRSF" id="PIRSF016919">
    <property type="entry name" value="HupE_UreJ"/>
    <property type="match status" value="1"/>
</dbReference>
<name>A0ABX2KPF4_9PROT</name>
<dbReference type="Proteomes" id="UP000605086">
    <property type="component" value="Unassembled WGS sequence"/>
</dbReference>
<evidence type="ECO:0000313" key="2">
    <source>
        <dbReference type="EMBL" id="NUB04573.1"/>
    </source>
</evidence>
<dbReference type="EMBL" id="WHOS01000152">
    <property type="protein sequence ID" value="NUB04573.1"/>
    <property type="molecule type" value="Genomic_DNA"/>
</dbReference>
<evidence type="ECO:0000313" key="3">
    <source>
        <dbReference type="Proteomes" id="UP000605086"/>
    </source>
</evidence>
<feature type="transmembrane region" description="Helical" evidence="1">
    <location>
        <begin position="113"/>
        <end position="136"/>
    </location>
</feature>
<keyword evidence="1" id="KW-0472">Membrane</keyword>
<keyword evidence="3" id="KW-1185">Reference proteome</keyword>
<evidence type="ECO:0000256" key="1">
    <source>
        <dbReference type="SAM" id="Phobius"/>
    </source>
</evidence>
<feature type="transmembrane region" description="Helical" evidence="1">
    <location>
        <begin position="12"/>
        <end position="32"/>
    </location>
</feature>
<dbReference type="InterPro" id="IPR007038">
    <property type="entry name" value="HupE_UreJ"/>
</dbReference>
<gene>
    <name evidence="2" type="ORF">GBZ48_35915</name>
</gene>